<evidence type="ECO:0000259" key="2">
    <source>
        <dbReference type="PROSITE" id="PS50983"/>
    </source>
</evidence>
<dbReference type="InterPro" id="IPR002491">
    <property type="entry name" value="ABC_transptr_periplasmic_BD"/>
</dbReference>
<organism evidence="3 4">
    <name type="scientific">Hoyosella rhizosphaerae</name>
    <dbReference type="NCBI Taxonomy" id="1755582"/>
    <lineage>
        <taxon>Bacteria</taxon>
        <taxon>Bacillati</taxon>
        <taxon>Actinomycetota</taxon>
        <taxon>Actinomycetes</taxon>
        <taxon>Mycobacteriales</taxon>
        <taxon>Hoyosellaceae</taxon>
        <taxon>Hoyosella</taxon>
    </lineage>
</organism>
<reference evidence="3" key="1">
    <citation type="journal article" date="2014" name="Int. J. Syst. Evol. Microbiol.">
        <title>Complete genome sequence of Corynebacterium casei LMG S-19264T (=DSM 44701T), isolated from a smear-ripened cheese.</title>
        <authorList>
            <consortium name="US DOE Joint Genome Institute (JGI-PGF)"/>
            <person name="Walter F."/>
            <person name="Albersmeier A."/>
            <person name="Kalinowski J."/>
            <person name="Ruckert C."/>
        </authorList>
    </citation>
    <scope>NUCLEOTIDE SEQUENCE</scope>
    <source>
        <strain evidence="3">CGMCC 1.15478</strain>
    </source>
</reference>
<sequence>MNFGRVTKTGRVAIVATALALVAAGCGDATSEVEAETDATRVISLSPAATEMLFAIGAGDQVIAVDEYSNFPENAPTTDLSGFSPNLEAISSYDPDLVVLSSFADAIVPQLNTLHIPTYVAADNPSEITDVYDQIVDLGNLTGRSTEAEDLVERMTDFLDKIAADAPQRSTPLTYYIELDDTYWTYTSASIVSALFERVGLRNIVDDEDLVATQLSAEAIVQANPDVIFLTNSNFGVTPEVVADRPGWSNIAAVEQGHVFELVSDIASRWGPRLVDLLDIVVEKTSQIR</sequence>
<gene>
    <name evidence="3" type="ORF">GCM10011410_21670</name>
</gene>
<dbReference type="Pfam" id="PF01497">
    <property type="entry name" value="Peripla_BP_2"/>
    <property type="match status" value="1"/>
</dbReference>
<protein>
    <submittedName>
        <fullName evidence="3">ABC transporter substrate-binding protein</fullName>
    </submittedName>
</protein>
<feature type="domain" description="Fe/B12 periplasmic-binding" evidence="2">
    <location>
        <begin position="41"/>
        <end position="289"/>
    </location>
</feature>
<dbReference type="Gene3D" id="3.40.50.1980">
    <property type="entry name" value="Nitrogenase molybdenum iron protein domain"/>
    <property type="match status" value="2"/>
</dbReference>
<evidence type="ECO:0000313" key="4">
    <source>
        <dbReference type="Proteomes" id="UP000641514"/>
    </source>
</evidence>
<dbReference type="RefSeq" id="WP_188674347.1">
    <property type="nucleotide sequence ID" value="NZ_BMJH01000002.1"/>
</dbReference>
<dbReference type="PROSITE" id="PS50983">
    <property type="entry name" value="FE_B12_PBP"/>
    <property type="match status" value="1"/>
</dbReference>
<dbReference type="SUPFAM" id="SSF53807">
    <property type="entry name" value="Helical backbone' metal receptor"/>
    <property type="match status" value="1"/>
</dbReference>
<dbReference type="InterPro" id="IPR050902">
    <property type="entry name" value="ABC_Transporter_SBP"/>
</dbReference>
<dbReference type="PROSITE" id="PS51257">
    <property type="entry name" value="PROKAR_LIPOPROTEIN"/>
    <property type="match status" value="1"/>
</dbReference>
<dbReference type="EMBL" id="BMJH01000002">
    <property type="protein sequence ID" value="GGC68592.1"/>
    <property type="molecule type" value="Genomic_DNA"/>
</dbReference>
<proteinExistence type="inferred from homology"/>
<dbReference type="GO" id="GO:0071281">
    <property type="term" value="P:cellular response to iron ion"/>
    <property type="evidence" value="ECO:0007669"/>
    <property type="project" value="TreeGrafter"/>
</dbReference>
<dbReference type="Proteomes" id="UP000641514">
    <property type="component" value="Unassembled WGS sequence"/>
</dbReference>
<dbReference type="PANTHER" id="PTHR30535:SF34">
    <property type="entry name" value="MOLYBDATE-BINDING PROTEIN MOLA"/>
    <property type="match status" value="1"/>
</dbReference>
<evidence type="ECO:0000256" key="1">
    <source>
        <dbReference type="ARBA" id="ARBA00008814"/>
    </source>
</evidence>
<comment type="similarity">
    <text evidence="1">Belongs to the bacterial solute-binding protein 8 family.</text>
</comment>
<keyword evidence="4" id="KW-1185">Reference proteome</keyword>
<dbReference type="PANTHER" id="PTHR30535">
    <property type="entry name" value="VITAMIN B12-BINDING PROTEIN"/>
    <property type="match status" value="1"/>
</dbReference>
<evidence type="ECO:0000313" key="3">
    <source>
        <dbReference type="EMBL" id="GGC68592.1"/>
    </source>
</evidence>
<comment type="caution">
    <text evidence="3">The sequence shown here is derived from an EMBL/GenBank/DDBJ whole genome shotgun (WGS) entry which is preliminary data.</text>
</comment>
<name>A0A916UCP0_9ACTN</name>
<reference evidence="3" key="2">
    <citation type="submission" date="2020-09" db="EMBL/GenBank/DDBJ databases">
        <authorList>
            <person name="Sun Q."/>
            <person name="Zhou Y."/>
        </authorList>
    </citation>
    <scope>NUCLEOTIDE SEQUENCE</scope>
    <source>
        <strain evidence="3">CGMCC 1.15478</strain>
    </source>
</reference>
<dbReference type="AlphaFoldDB" id="A0A916UCP0"/>
<dbReference type="CDD" id="cd01143">
    <property type="entry name" value="YvrC"/>
    <property type="match status" value="1"/>
</dbReference>
<accession>A0A916UCP0</accession>